<organism evidence="3 4">
    <name type="scientific">Microbulbifer spongiae</name>
    <dbReference type="NCBI Taxonomy" id="2944933"/>
    <lineage>
        <taxon>Bacteria</taxon>
        <taxon>Pseudomonadati</taxon>
        <taxon>Pseudomonadota</taxon>
        <taxon>Gammaproteobacteria</taxon>
        <taxon>Cellvibrionales</taxon>
        <taxon>Microbulbiferaceae</taxon>
        <taxon>Microbulbifer</taxon>
    </lineage>
</organism>
<dbReference type="PANTHER" id="PTHR43767">
    <property type="entry name" value="LONG-CHAIN-FATTY-ACID--COA LIGASE"/>
    <property type="match status" value="1"/>
</dbReference>
<dbReference type="Pfam" id="PF13193">
    <property type="entry name" value="AMP-binding_C"/>
    <property type="match status" value="1"/>
</dbReference>
<dbReference type="Gene3D" id="3.40.50.12780">
    <property type="entry name" value="N-terminal domain of ligase-like"/>
    <property type="match status" value="1"/>
</dbReference>
<feature type="domain" description="AMP-binding enzyme C-terminal" evidence="2">
    <location>
        <begin position="416"/>
        <end position="491"/>
    </location>
</feature>
<evidence type="ECO:0000313" key="4">
    <source>
        <dbReference type="Proteomes" id="UP001321520"/>
    </source>
</evidence>
<accession>A0ABY9EER5</accession>
<sequence>MSSSNALPLPIEHLYRGCARNPDGIAAQDPEGLIRYRELQIRVEALALALLDRLAPGSHVGLCAGNHIDHLVAHLAIIAARLVWIPINPSNGPSLNAALVASSDMQLLLVDSHNRTATANSAVEQLALDAQTGEDCRNLIACYRGRSFERQLPDPAATMAIKFTGGTTGQPKGVLQSHANVAAVIANMQAVYQFRQEDANLAVAPLSHGGSHYILPLLSVGARHILLPNADTDVMVKALAHQGASVSFMPPTLIYKLLQQLETTPHRFSRLRQLTYSAAPMPPERIAQCLERLGPCLSTVYGQTEAPMTITALNTREMCREELRGSVGRACIHSEVAIVDTDGQALSAGQTGEIAVRGALVSPGYYRAPGATSATFRDGWLRTGDLGYLDANGYLFLQGRSVELIISGGFNIYPAEVENALVGLAGIDEAVAFGVADNYWGQRLEAAVCLAPGTTLQGDTIRALAKPLLGPVKTPKAIHILPALPRNPVGKVVRREVQALVYPR</sequence>
<evidence type="ECO:0000259" key="2">
    <source>
        <dbReference type="Pfam" id="PF13193"/>
    </source>
</evidence>
<evidence type="ECO:0000313" key="3">
    <source>
        <dbReference type="EMBL" id="WKD51518.1"/>
    </source>
</evidence>
<name>A0ABY9EER5_9GAMM</name>
<evidence type="ECO:0000259" key="1">
    <source>
        <dbReference type="Pfam" id="PF00501"/>
    </source>
</evidence>
<dbReference type="Gene3D" id="3.30.300.30">
    <property type="match status" value="1"/>
</dbReference>
<feature type="domain" description="AMP-dependent synthetase/ligase" evidence="1">
    <location>
        <begin position="17"/>
        <end position="366"/>
    </location>
</feature>
<dbReference type="PANTHER" id="PTHR43767:SF1">
    <property type="entry name" value="NONRIBOSOMAL PEPTIDE SYNTHASE PES1 (EUROFUNG)-RELATED"/>
    <property type="match status" value="1"/>
</dbReference>
<dbReference type="InterPro" id="IPR050237">
    <property type="entry name" value="ATP-dep_AMP-bd_enzyme"/>
</dbReference>
<proteinExistence type="predicted"/>
<dbReference type="Proteomes" id="UP001321520">
    <property type="component" value="Chromosome"/>
</dbReference>
<reference evidence="3 4" key="1">
    <citation type="submission" date="2022-05" db="EMBL/GenBank/DDBJ databases">
        <title>Microbulbifer sp. nov., isolated from sponge.</title>
        <authorList>
            <person name="Gao L."/>
        </authorList>
    </citation>
    <scope>NUCLEOTIDE SEQUENCE [LARGE SCALE GENOMIC DNA]</scope>
    <source>
        <strain evidence="3 4">MI-G</strain>
    </source>
</reference>
<dbReference type="Pfam" id="PF00501">
    <property type="entry name" value="AMP-binding"/>
    <property type="match status" value="1"/>
</dbReference>
<dbReference type="InterPro" id="IPR000873">
    <property type="entry name" value="AMP-dep_synth/lig_dom"/>
</dbReference>
<dbReference type="InterPro" id="IPR045851">
    <property type="entry name" value="AMP-bd_C_sf"/>
</dbReference>
<dbReference type="InterPro" id="IPR025110">
    <property type="entry name" value="AMP-bd_C"/>
</dbReference>
<keyword evidence="4" id="KW-1185">Reference proteome</keyword>
<dbReference type="SUPFAM" id="SSF56801">
    <property type="entry name" value="Acetyl-CoA synthetase-like"/>
    <property type="match status" value="1"/>
</dbReference>
<dbReference type="EMBL" id="CP098023">
    <property type="protein sequence ID" value="WKD51518.1"/>
    <property type="molecule type" value="Genomic_DNA"/>
</dbReference>
<dbReference type="InterPro" id="IPR042099">
    <property type="entry name" value="ANL_N_sf"/>
</dbReference>
<protein>
    <submittedName>
        <fullName evidence="3">AMP-binding protein</fullName>
    </submittedName>
</protein>
<dbReference type="InterPro" id="IPR020845">
    <property type="entry name" value="AMP-binding_CS"/>
</dbReference>
<dbReference type="RefSeq" id="WP_301418864.1">
    <property type="nucleotide sequence ID" value="NZ_CP098023.1"/>
</dbReference>
<gene>
    <name evidence="3" type="ORF">M8T91_08895</name>
</gene>
<dbReference type="PROSITE" id="PS00455">
    <property type="entry name" value="AMP_BINDING"/>
    <property type="match status" value="1"/>
</dbReference>